<feature type="compositionally biased region" description="Polar residues" evidence="1">
    <location>
        <begin position="302"/>
        <end position="314"/>
    </location>
</feature>
<organism evidence="2 3">
    <name type="scientific">Lojkania enalia</name>
    <dbReference type="NCBI Taxonomy" id="147567"/>
    <lineage>
        <taxon>Eukaryota</taxon>
        <taxon>Fungi</taxon>
        <taxon>Dikarya</taxon>
        <taxon>Ascomycota</taxon>
        <taxon>Pezizomycotina</taxon>
        <taxon>Dothideomycetes</taxon>
        <taxon>Pleosporomycetidae</taxon>
        <taxon>Pleosporales</taxon>
        <taxon>Pleosporales incertae sedis</taxon>
        <taxon>Lojkania</taxon>
    </lineage>
</organism>
<dbReference type="AlphaFoldDB" id="A0A9P4N797"/>
<dbReference type="OrthoDB" id="8864979at2759"/>
<sequence length="395" mass="43532">MAAAPPYPLYFRTYYLYRVSPFHHGDSPLLADRALRTHATRLRDQLKGDNVRGVEVDFASTEGALPNLGPLEECHWDLLGDEDAFIERHRQLFEDVEASQISSAVGASQARGIQVTLDYERQSYSALLLRDPEAKVSPAGFTSLPLLLVKMPALIRDIFLNYLRTNFDAHVAPLKLQSIFLTSTLENYFRHLSAPRSRQSIRDVVRQLQVQLAFPGSTTVLKHIDVNIAGADVLGFFKRGKLLPNAKDAPFTTALRSYLQNHLALDISNPKVQISRITCGSFTIQSDRIKILAPDAPDDSASGRSGTPETTASQRAVDDLYTSLVREAAGSGKFLPDNILEEIREETPSSTGSVVRRGRKRAVSNTAPGNTAAKKTQGRGKENGRAVDGDEDTEM</sequence>
<keyword evidence="3" id="KW-1185">Reference proteome</keyword>
<comment type="caution">
    <text evidence="2">The sequence shown here is derived from an EMBL/GenBank/DDBJ whole genome shotgun (WGS) entry which is preliminary data.</text>
</comment>
<dbReference type="EMBL" id="ML986602">
    <property type="protein sequence ID" value="KAF2265994.1"/>
    <property type="molecule type" value="Genomic_DNA"/>
</dbReference>
<gene>
    <name evidence="2" type="ORF">CC78DRAFT_170434</name>
</gene>
<reference evidence="3" key="1">
    <citation type="journal article" date="2020" name="Stud. Mycol.">
        <title>101 Dothideomycetes genomes: A test case for predicting lifestyles and emergence of pathogens.</title>
        <authorList>
            <person name="Haridas S."/>
            <person name="Albert R."/>
            <person name="Binder M."/>
            <person name="Bloem J."/>
            <person name="LaButti K."/>
            <person name="Salamov A."/>
            <person name="Andreopoulos B."/>
            <person name="Baker S."/>
            <person name="Barry K."/>
            <person name="Bills G."/>
            <person name="Bluhm B."/>
            <person name="Cannon C."/>
            <person name="Castanera R."/>
            <person name="Culley D."/>
            <person name="Daum C."/>
            <person name="Ezra D."/>
            <person name="Gonzalez J."/>
            <person name="Henrissat B."/>
            <person name="Kuo A."/>
            <person name="Liang C."/>
            <person name="Lipzen A."/>
            <person name="Lutzoni F."/>
            <person name="Magnuson J."/>
            <person name="Mondo S."/>
            <person name="Nolan M."/>
            <person name="Ohm R."/>
            <person name="Pangilinan J."/>
            <person name="Park H.-J."/>
            <person name="Ramirez L."/>
            <person name="Alfaro M."/>
            <person name="Sun H."/>
            <person name="Tritt A."/>
            <person name="Yoshinaga Y."/>
            <person name="Zwiers L.-H."/>
            <person name="Turgeon B."/>
            <person name="Goodwin S."/>
            <person name="Spatafora J."/>
            <person name="Crous P."/>
            <person name="Grigoriev I."/>
        </authorList>
    </citation>
    <scope>NUCLEOTIDE SEQUENCE [LARGE SCALE GENOMIC DNA]</scope>
    <source>
        <strain evidence="3">CBS 304.66</strain>
    </source>
</reference>
<dbReference type="Pfam" id="PF13092">
    <property type="entry name" value="CENP-L"/>
    <property type="match status" value="1"/>
</dbReference>
<dbReference type="InterPro" id="IPR025204">
    <property type="entry name" value="CENP-L"/>
</dbReference>
<evidence type="ECO:0000256" key="1">
    <source>
        <dbReference type="SAM" id="MobiDB-lite"/>
    </source>
</evidence>
<evidence type="ECO:0000313" key="2">
    <source>
        <dbReference type="EMBL" id="KAF2265994.1"/>
    </source>
</evidence>
<protein>
    <submittedName>
        <fullName evidence="2">Uncharacterized protein</fullName>
    </submittedName>
</protein>
<dbReference type="Proteomes" id="UP000800093">
    <property type="component" value="Unassembled WGS sequence"/>
</dbReference>
<feature type="compositionally biased region" description="Basic and acidic residues" evidence="1">
    <location>
        <begin position="379"/>
        <end position="388"/>
    </location>
</feature>
<evidence type="ECO:0000313" key="3">
    <source>
        <dbReference type="Proteomes" id="UP000800093"/>
    </source>
</evidence>
<name>A0A9P4N797_9PLEO</name>
<proteinExistence type="predicted"/>
<feature type="region of interest" description="Disordered" evidence="1">
    <location>
        <begin position="344"/>
        <end position="395"/>
    </location>
</feature>
<accession>A0A9P4N797</accession>
<feature type="region of interest" description="Disordered" evidence="1">
    <location>
        <begin position="294"/>
        <end position="317"/>
    </location>
</feature>